<dbReference type="PANTHER" id="PTHR11079">
    <property type="entry name" value="CYTOSINE DEAMINASE FAMILY MEMBER"/>
    <property type="match status" value="1"/>
</dbReference>
<keyword evidence="1" id="KW-0378">Hydrolase</keyword>
<feature type="non-terminal residue" evidence="3">
    <location>
        <position position="1"/>
    </location>
</feature>
<sequence length="194" mass="22219">DEYFMRRSLEVAERALKVGEVPVGCVLNQTNNGNADQRRQRQRRGVIISHGANQVNATRDATRHSEIVAIDRLLTNKQQQQQQQQQQLRSKDIFRHCDLFVTCEPCIMCAAALAMVGIRRVVFGCKNDRFGGCGSILHLHNNDNESSSYNSGYKIKSGVLEKEAITLLRSFYDRENLHCPEEKRKRKDNDKNDK</sequence>
<dbReference type="Pfam" id="PF00383">
    <property type="entry name" value="dCMP_cyt_deam_1"/>
    <property type="match status" value="1"/>
</dbReference>
<dbReference type="CDD" id="cd01285">
    <property type="entry name" value="nucleoside_deaminase"/>
    <property type="match status" value="1"/>
</dbReference>
<dbReference type="FunCoup" id="A0A1E7EPV2">
    <property type="interactions" value="81"/>
</dbReference>
<reference evidence="3 4" key="1">
    <citation type="submission" date="2016-09" db="EMBL/GenBank/DDBJ databases">
        <title>Extensive genetic diversity and differential bi-allelic expression allows diatom success in the polar Southern Ocean.</title>
        <authorList>
            <consortium name="DOE Joint Genome Institute"/>
            <person name="Mock T."/>
            <person name="Otillar R.P."/>
            <person name="Strauss J."/>
            <person name="Dupont C."/>
            <person name="Frickenhaus S."/>
            <person name="Maumus F."/>
            <person name="Mcmullan M."/>
            <person name="Sanges R."/>
            <person name="Schmutz J."/>
            <person name="Toseland A."/>
            <person name="Valas R."/>
            <person name="Veluchamy A."/>
            <person name="Ward B.J."/>
            <person name="Allen A."/>
            <person name="Barry K."/>
            <person name="Falciatore A."/>
            <person name="Ferrante M."/>
            <person name="Fortunato A.E."/>
            <person name="Gloeckner G."/>
            <person name="Gruber A."/>
            <person name="Hipkin R."/>
            <person name="Janech M."/>
            <person name="Kroth P."/>
            <person name="Leese F."/>
            <person name="Lindquist E."/>
            <person name="Lyon B.R."/>
            <person name="Martin J."/>
            <person name="Mayer C."/>
            <person name="Parker M."/>
            <person name="Quesneville H."/>
            <person name="Raymond J."/>
            <person name="Uhlig C."/>
            <person name="Valentin K.U."/>
            <person name="Worden A.Z."/>
            <person name="Armbrust E.V."/>
            <person name="Bowler C."/>
            <person name="Green B."/>
            <person name="Moulton V."/>
            <person name="Van Oosterhout C."/>
            <person name="Grigoriev I."/>
        </authorList>
    </citation>
    <scope>NUCLEOTIDE SEQUENCE [LARGE SCALE GENOMIC DNA]</scope>
    <source>
        <strain evidence="3 4">CCMP1102</strain>
    </source>
</reference>
<dbReference type="GO" id="GO:0052717">
    <property type="term" value="F:tRNA-specific adenosine-34 deaminase activity"/>
    <property type="evidence" value="ECO:0007669"/>
    <property type="project" value="TreeGrafter"/>
</dbReference>
<dbReference type="InParanoid" id="A0A1E7EPV2"/>
<evidence type="ECO:0000256" key="1">
    <source>
        <dbReference type="ARBA" id="ARBA00022801"/>
    </source>
</evidence>
<dbReference type="AlphaFoldDB" id="A0A1E7EPV2"/>
<proteinExistence type="predicted"/>
<evidence type="ECO:0000313" key="3">
    <source>
        <dbReference type="EMBL" id="OEU07816.1"/>
    </source>
</evidence>
<feature type="non-terminal residue" evidence="3">
    <location>
        <position position="194"/>
    </location>
</feature>
<dbReference type="Gene3D" id="3.40.140.10">
    <property type="entry name" value="Cytidine Deaminase, domain 2"/>
    <property type="match status" value="1"/>
</dbReference>
<evidence type="ECO:0000313" key="4">
    <source>
        <dbReference type="Proteomes" id="UP000095751"/>
    </source>
</evidence>
<evidence type="ECO:0000259" key="2">
    <source>
        <dbReference type="PROSITE" id="PS51747"/>
    </source>
</evidence>
<organism evidence="3 4">
    <name type="scientific">Fragilariopsis cylindrus CCMP1102</name>
    <dbReference type="NCBI Taxonomy" id="635003"/>
    <lineage>
        <taxon>Eukaryota</taxon>
        <taxon>Sar</taxon>
        <taxon>Stramenopiles</taxon>
        <taxon>Ochrophyta</taxon>
        <taxon>Bacillariophyta</taxon>
        <taxon>Bacillariophyceae</taxon>
        <taxon>Bacillariophycidae</taxon>
        <taxon>Bacillariales</taxon>
        <taxon>Bacillariaceae</taxon>
        <taxon>Fragilariopsis</taxon>
    </lineage>
</organism>
<dbReference type="InterPro" id="IPR016193">
    <property type="entry name" value="Cytidine_deaminase-like"/>
</dbReference>
<gene>
    <name evidence="3" type="ORF">FRACYDRAFT_153262</name>
</gene>
<dbReference type="KEGG" id="fcy:FRACYDRAFT_153262"/>
<dbReference type="InterPro" id="IPR002125">
    <property type="entry name" value="CMP_dCMP_dom"/>
</dbReference>
<dbReference type="GO" id="GO:0002100">
    <property type="term" value="P:tRNA wobble adenosine to inosine editing"/>
    <property type="evidence" value="ECO:0007669"/>
    <property type="project" value="TreeGrafter"/>
</dbReference>
<keyword evidence="4" id="KW-1185">Reference proteome</keyword>
<name>A0A1E7EPV2_9STRA</name>
<dbReference type="EMBL" id="KV784383">
    <property type="protein sequence ID" value="OEU07816.1"/>
    <property type="molecule type" value="Genomic_DNA"/>
</dbReference>
<accession>A0A1E7EPV2</accession>
<dbReference type="PANTHER" id="PTHR11079:SF149">
    <property type="entry name" value="TRNA-SPECIFIC ADENOSINE DEAMINASE 2"/>
    <property type="match status" value="1"/>
</dbReference>
<feature type="domain" description="CMP/dCMP-type deaminase" evidence="2">
    <location>
        <begin position="1"/>
        <end position="135"/>
    </location>
</feature>
<protein>
    <submittedName>
        <fullName evidence="3">Cytidine deaminase-like protein</fullName>
    </submittedName>
</protein>
<dbReference type="PROSITE" id="PS51747">
    <property type="entry name" value="CYT_DCMP_DEAMINASES_2"/>
    <property type="match status" value="1"/>
</dbReference>
<dbReference type="SUPFAM" id="SSF53927">
    <property type="entry name" value="Cytidine deaminase-like"/>
    <property type="match status" value="1"/>
</dbReference>
<dbReference type="OrthoDB" id="1701769at2759"/>
<dbReference type="Proteomes" id="UP000095751">
    <property type="component" value="Unassembled WGS sequence"/>
</dbReference>